<reference evidence="1 2" key="1">
    <citation type="submission" date="2019-03" db="EMBL/GenBank/DDBJ databases">
        <title>Single cell metagenomics reveals metabolic interactions within the superorganism composed of flagellate Streblomastix strix and complex community of Bacteroidetes bacteria on its surface.</title>
        <authorList>
            <person name="Treitli S.C."/>
            <person name="Kolisko M."/>
            <person name="Husnik F."/>
            <person name="Keeling P."/>
            <person name="Hampl V."/>
        </authorList>
    </citation>
    <scope>NUCLEOTIDE SEQUENCE [LARGE SCALE GENOMIC DNA]</scope>
    <source>
        <strain evidence="1">ST1C</strain>
    </source>
</reference>
<accession>A0A5J4VCQ1</accession>
<organism evidence="1 2">
    <name type="scientific">Streblomastix strix</name>
    <dbReference type="NCBI Taxonomy" id="222440"/>
    <lineage>
        <taxon>Eukaryota</taxon>
        <taxon>Metamonada</taxon>
        <taxon>Preaxostyla</taxon>
        <taxon>Oxymonadida</taxon>
        <taxon>Streblomastigidae</taxon>
        <taxon>Streblomastix</taxon>
    </lineage>
</organism>
<dbReference type="EMBL" id="SNRW01007984">
    <property type="protein sequence ID" value="KAA6380300.1"/>
    <property type="molecule type" value="Genomic_DNA"/>
</dbReference>
<evidence type="ECO:0000313" key="2">
    <source>
        <dbReference type="Proteomes" id="UP000324800"/>
    </source>
</evidence>
<dbReference type="Proteomes" id="UP000324800">
    <property type="component" value="Unassembled WGS sequence"/>
</dbReference>
<comment type="caution">
    <text evidence="1">The sequence shown here is derived from an EMBL/GenBank/DDBJ whole genome shotgun (WGS) entry which is preliminary data.</text>
</comment>
<proteinExistence type="predicted"/>
<sequence>MFIFGLFLEIDKRHVIDKLAKRQDDFLDKDEKWDDYSIFMLEKAVNDIISYFITKNSYSKKNQLSKLIAAQGCTPLYRVDFSLMCVLMWGIEMKCLYAQGAHTEQGLEHSYLRWRTV</sequence>
<name>A0A5J4VCQ1_9EUKA</name>
<dbReference type="AlphaFoldDB" id="A0A5J4VCQ1"/>
<evidence type="ECO:0000313" key="1">
    <source>
        <dbReference type="EMBL" id="KAA6380300.1"/>
    </source>
</evidence>
<gene>
    <name evidence="1" type="ORF">EZS28_024174</name>
</gene>
<protein>
    <submittedName>
        <fullName evidence="1">Uncharacterized protein</fullName>
    </submittedName>
</protein>